<reference evidence="15 16" key="1">
    <citation type="submission" date="2020-08" db="EMBL/GenBank/DDBJ databases">
        <title>Genomic Encyclopedia of Type Strains, Phase IV (KMG-IV): sequencing the most valuable type-strain genomes for metagenomic binning, comparative biology and taxonomic classification.</title>
        <authorList>
            <person name="Goeker M."/>
        </authorList>
    </citation>
    <scope>NUCLEOTIDE SEQUENCE [LARGE SCALE GENOMIC DNA]</scope>
    <source>
        <strain evidence="15 16">DSM 106739</strain>
    </source>
</reference>
<organism evidence="15 16">
    <name type="scientific">Niveibacterium umoris</name>
    <dbReference type="NCBI Taxonomy" id="1193620"/>
    <lineage>
        <taxon>Bacteria</taxon>
        <taxon>Pseudomonadati</taxon>
        <taxon>Pseudomonadota</taxon>
        <taxon>Betaproteobacteria</taxon>
        <taxon>Rhodocyclales</taxon>
        <taxon>Rhodocyclaceae</taxon>
        <taxon>Niveibacterium</taxon>
    </lineage>
</organism>
<dbReference type="Gene3D" id="1.10.3120.10">
    <property type="entry name" value="Trigger factor, C-terminal domain"/>
    <property type="match status" value="1"/>
</dbReference>
<dbReference type="AlphaFoldDB" id="A0A840BD49"/>
<name>A0A840BD49_9RHOO</name>
<dbReference type="InterPro" id="IPR037041">
    <property type="entry name" value="Trigger_fac_C_sf"/>
</dbReference>
<dbReference type="NCBIfam" id="TIGR00115">
    <property type="entry name" value="tig"/>
    <property type="match status" value="1"/>
</dbReference>
<dbReference type="SUPFAM" id="SSF109998">
    <property type="entry name" value="Triger factor/SurA peptide-binding domain-like"/>
    <property type="match status" value="1"/>
</dbReference>
<dbReference type="SUPFAM" id="SSF102735">
    <property type="entry name" value="Trigger factor ribosome-binding domain"/>
    <property type="match status" value="1"/>
</dbReference>
<evidence type="ECO:0000256" key="5">
    <source>
        <dbReference type="ARBA" id="ARBA00022618"/>
    </source>
</evidence>
<evidence type="ECO:0000256" key="2">
    <source>
        <dbReference type="ARBA" id="ARBA00005464"/>
    </source>
</evidence>
<dbReference type="EMBL" id="JACIET010000001">
    <property type="protein sequence ID" value="MBB4011015.1"/>
    <property type="molecule type" value="Genomic_DNA"/>
</dbReference>
<evidence type="ECO:0000313" key="16">
    <source>
        <dbReference type="Proteomes" id="UP000561045"/>
    </source>
</evidence>
<evidence type="ECO:0000256" key="13">
    <source>
        <dbReference type="RuleBase" id="RU003914"/>
    </source>
</evidence>
<comment type="function">
    <text evidence="11">Involved in protein export. Acts as a chaperone by maintaining the newly synthesized protein in an open conformation. Functions as a peptidyl-prolyl cis-trans isomerase.</text>
</comment>
<evidence type="ECO:0000256" key="1">
    <source>
        <dbReference type="ARBA" id="ARBA00000971"/>
    </source>
</evidence>
<dbReference type="Pfam" id="PF05697">
    <property type="entry name" value="Trigger_N"/>
    <property type="match status" value="1"/>
</dbReference>
<dbReference type="GO" id="GO:0003755">
    <property type="term" value="F:peptidyl-prolyl cis-trans isomerase activity"/>
    <property type="evidence" value="ECO:0007669"/>
    <property type="project" value="UniProtKB-UniRule"/>
</dbReference>
<dbReference type="GO" id="GO:0051301">
    <property type="term" value="P:cell division"/>
    <property type="evidence" value="ECO:0007669"/>
    <property type="project" value="UniProtKB-KW"/>
</dbReference>
<dbReference type="GO" id="GO:0015031">
    <property type="term" value="P:protein transport"/>
    <property type="evidence" value="ECO:0007669"/>
    <property type="project" value="UniProtKB-UniRule"/>
</dbReference>
<evidence type="ECO:0000256" key="11">
    <source>
        <dbReference type="HAMAP-Rule" id="MF_00303"/>
    </source>
</evidence>
<evidence type="ECO:0000256" key="4">
    <source>
        <dbReference type="ARBA" id="ARBA00016902"/>
    </source>
</evidence>
<keyword evidence="5 11" id="KW-0132">Cell division</keyword>
<keyword evidence="6 11" id="KW-0697">Rotamase</keyword>
<evidence type="ECO:0000259" key="14">
    <source>
        <dbReference type="PROSITE" id="PS50059"/>
    </source>
</evidence>
<dbReference type="InterPro" id="IPR036611">
    <property type="entry name" value="Trigger_fac_ribosome-bd_sf"/>
</dbReference>
<feature type="domain" description="PPIase FKBP-type" evidence="14">
    <location>
        <begin position="161"/>
        <end position="246"/>
    </location>
</feature>
<keyword evidence="7 11" id="KW-0143">Chaperone</keyword>
<dbReference type="InterPro" id="IPR046357">
    <property type="entry name" value="PPIase_dom_sf"/>
</dbReference>
<accession>A0A840BD49</accession>
<gene>
    <name evidence="11" type="primary">tig</name>
    <name evidence="15" type="ORF">GGR36_000323</name>
</gene>
<dbReference type="Proteomes" id="UP000561045">
    <property type="component" value="Unassembled WGS sequence"/>
</dbReference>
<comment type="similarity">
    <text evidence="2 11 13">Belongs to the FKBP-type PPIase family. Tig subfamily.</text>
</comment>
<dbReference type="Gene3D" id="3.10.50.40">
    <property type="match status" value="1"/>
</dbReference>
<evidence type="ECO:0000256" key="7">
    <source>
        <dbReference type="ARBA" id="ARBA00023186"/>
    </source>
</evidence>
<sequence length="436" mass="48040">MQTNEVTPGALERRIDMSVTVADIEREVETRLKKMSRTVKMPGFRPGKVPFKIVSQTYGPQARSEAIGAAVEKAFGEKIREQNLRVAGYPRIEPKQGAAADVLEFSAVFEVYPEIALADISGKQIERPVLAVGEAEVDRTIEILRKQRTTFEAADRAVASGDRVTIDFVGKKDGEPFQGGTAEDFPFVVGAGSMLPDFEAQVQGVEIGASKTFDLTFPAEYQAQDLAGKTVQFEITVKKVEAPKLPEVDAEFAKALGVADGDVAKMREEVKANLEREVRRRIQAQVKEQVMNLLLDANPVEVPKALVETESEQLAANARQDFASRGMDVSKMPIEPAWFADQAVRRVKLGLVLAEVVKANQLHAKPEQIRAMVDDYASSFEDPAEVVKWYYSQPQRLAQAEAIVIEDNVVEWALKTAQATDKAVAFDELMGNNTGR</sequence>
<dbReference type="InterPro" id="IPR005215">
    <property type="entry name" value="Trig_fac"/>
</dbReference>
<dbReference type="InterPro" id="IPR001179">
    <property type="entry name" value="PPIase_FKBP_dom"/>
</dbReference>
<comment type="subcellular location">
    <subcellularLocation>
        <location evidence="11">Cytoplasm</location>
    </subcellularLocation>
    <text evidence="11">About half TF is bound to the ribosome near the polypeptide exit tunnel while the other half is free in the cytoplasm.</text>
</comment>
<dbReference type="SUPFAM" id="SSF54534">
    <property type="entry name" value="FKBP-like"/>
    <property type="match status" value="1"/>
</dbReference>
<dbReference type="PIRSF" id="PIRSF003095">
    <property type="entry name" value="Trigger_factor"/>
    <property type="match status" value="1"/>
</dbReference>
<dbReference type="RefSeq" id="WP_183631230.1">
    <property type="nucleotide sequence ID" value="NZ_BAABLE010000011.1"/>
</dbReference>
<dbReference type="Pfam" id="PF05698">
    <property type="entry name" value="Trigger_C"/>
    <property type="match status" value="1"/>
</dbReference>
<dbReference type="InterPro" id="IPR008881">
    <property type="entry name" value="Trigger_fac_ribosome-bd_bac"/>
</dbReference>
<evidence type="ECO:0000256" key="8">
    <source>
        <dbReference type="ARBA" id="ARBA00023235"/>
    </source>
</evidence>
<dbReference type="GO" id="GO:0051083">
    <property type="term" value="P:'de novo' cotranslational protein folding"/>
    <property type="evidence" value="ECO:0007669"/>
    <property type="project" value="TreeGrafter"/>
</dbReference>
<dbReference type="InterPro" id="IPR027304">
    <property type="entry name" value="Trigger_fact/SurA_dom_sf"/>
</dbReference>
<keyword evidence="11" id="KW-0963">Cytoplasm</keyword>
<comment type="catalytic activity">
    <reaction evidence="1 11 12">
        <text>[protein]-peptidylproline (omega=180) = [protein]-peptidylproline (omega=0)</text>
        <dbReference type="Rhea" id="RHEA:16237"/>
        <dbReference type="Rhea" id="RHEA-COMP:10747"/>
        <dbReference type="Rhea" id="RHEA-COMP:10748"/>
        <dbReference type="ChEBI" id="CHEBI:83833"/>
        <dbReference type="ChEBI" id="CHEBI:83834"/>
        <dbReference type="EC" id="5.2.1.8"/>
    </reaction>
</comment>
<evidence type="ECO:0000313" key="15">
    <source>
        <dbReference type="EMBL" id="MBB4011015.1"/>
    </source>
</evidence>
<dbReference type="PANTHER" id="PTHR30560">
    <property type="entry name" value="TRIGGER FACTOR CHAPERONE AND PEPTIDYL-PROLYL CIS/TRANS ISOMERASE"/>
    <property type="match status" value="1"/>
</dbReference>
<dbReference type="GO" id="GO:0043022">
    <property type="term" value="F:ribosome binding"/>
    <property type="evidence" value="ECO:0007669"/>
    <property type="project" value="TreeGrafter"/>
</dbReference>
<dbReference type="FunFam" id="3.10.50.40:FF:000001">
    <property type="entry name" value="Trigger factor"/>
    <property type="match status" value="1"/>
</dbReference>
<protein>
    <recommendedName>
        <fullName evidence="4 11">Trigger factor</fullName>
        <shortName evidence="11">TF</shortName>
        <ecNumber evidence="3 11">5.2.1.8</ecNumber>
    </recommendedName>
    <alternativeName>
        <fullName evidence="10 11">PPIase</fullName>
    </alternativeName>
</protein>
<keyword evidence="16" id="KW-1185">Reference proteome</keyword>
<comment type="domain">
    <text evidence="11">Consists of 3 domains; the N-terminus binds the ribosome, the middle domain has PPIase activity, while the C-terminus has intrinsic chaperone activity on its own.</text>
</comment>
<keyword evidence="8 11" id="KW-0413">Isomerase</keyword>
<evidence type="ECO:0000256" key="3">
    <source>
        <dbReference type="ARBA" id="ARBA00013194"/>
    </source>
</evidence>
<proteinExistence type="inferred from homology"/>
<dbReference type="InterPro" id="IPR008880">
    <property type="entry name" value="Trigger_fac_C"/>
</dbReference>
<evidence type="ECO:0000256" key="6">
    <source>
        <dbReference type="ARBA" id="ARBA00023110"/>
    </source>
</evidence>
<dbReference type="HAMAP" id="MF_00303">
    <property type="entry name" value="Trigger_factor_Tig"/>
    <property type="match status" value="1"/>
</dbReference>
<dbReference type="GO" id="GO:0005737">
    <property type="term" value="C:cytoplasm"/>
    <property type="evidence" value="ECO:0007669"/>
    <property type="project" value="UniProtKB-SubCell"/>
</dbReference>
<keyword evidence="9 11" id="KW-0131">Cell cycle</keyword>
<dbReference type="Gene3D" id="3.30.70.1050">
    <property type="entry name" value="Trigger factor ribosome-binding domain"/>
    <property type="match status" value="1"/>
</dbReference>
<dbReference type="GO" id="GO:0043335">
    <property type="term" value="P:protein unfolding"/>
    <property type="evidence" value="ECO:0007669"/>
    <property type="project" value="TreeGrafter"/>
</dbReference>
<evidence type="ECO:0000256" key="9">
    <source>
        <dbReference type="ARBA" id="ARBA00023306"/>
    </source>
</evidence>
<dbReference type="Pfam" id="PF00254">
    <property type="entry name" value="FKBP_C"/>
    <property type="match status" value="1"/>
</dbReference>
<dbReference type="EC" id="5.2.1.8" evidence="3 11"/>
<dbReference type="PANTHER" id="PTHR30560:SF3">
    <property type="entry name" value="TRIGGER FACTOR-LIKE PROTEIN TIG, CHLOROPLASTIC"/>
    <property type="match status" value="1"/>
</dbReference>
<dbReference type="PROSITE" id="PS50059">
    <property type="entry name" value="FKBP_PPIASE"/>
    <property type="match status" value="1"/>
</dbReference>
<evidence type="ECO:0000256" key="10">
    <source>
        <dbReference type="ARBA" id="ARBA00029986"/>
    </source>
</evidence>
<evidence type="ECO:0000256" key="12">
    <source>
        <dbReference type="PROSITE-ProRule" id="PRU00277"/>
    </source>
</evidence>
<comment type="caution">
    <text evidence="15">The sequence shown here is derived from an EMBL/GenBank/DDBJ whole genome shotgun (WGS) entry which is preliminary data.</text>
</comment>
<dbReference type="GO" id="GO:0044183">
    <property type="term" value="F:protein folding chaperone"/>
    <property type="evidence" value="ECO:0007669"/>
    <property type="project" value="TreeGrafter"/>
</dbReference>